<evidence type="ECO:0000313" key="2">
    <source>
        <dbReference type="Proteomes" id="UP000245430"/>
    </source>
</evidence>
<dbReference type="OrthoDB" id="669053at2"/>
<gene>
    <name evidence="1" type="ORF">LX78_00352</name>
</gene>
<keyword evidence="2" id="KW-1185">Reference proteome</keyword>
<proteinExistence type="predicted"/>
<evidence type="ECO:0000313" key="1">
    <source>
        <dbReference type="EMBL" id="PWK20650.1"/>
    </source>
</evidence>
<protein>
    <submittedName>
        <fullName evidence="1">Uncharacterized protein DUF4421</fullName>
    </submittedName>
</protein>
<reference evidence="1 2" key="1">
    <citation type="submission" date="2018-05" db="EMBL/GenBank/DDBJ databases">
        <title>Genomic Encyclopedia of Archaeal and Bacterial Type Strains, Phase II (KMG-II): from individual species to whole genera.</title>
        <authorList>
            <person name="Goeker M."/>
        </authorList>
    </citation>
    <scope>NUCLEOTIDE SEQUENCE [LARGE SCALE GENOMIC DNA]</scope>
    <source>
        <strain evidence="1 2">DSM 22637</strain>
    </source>
</reference>
<dbReference type="Pfam" id="PF14391">
    <property type="entry name" value="DUF4421"/>
    <property type="match status" value="1"/>
</dbReference>
<accession>A0A316ECM9</accession>
<sequence>MGLKLIKYFVLVTFYYSAYSQNDSLTKSTYIKAFQDKISTRISLINTSNSFYIYDKNNEEHFKLEPNKTNYLGFSVLFRSLEIDYGFSPNFLSANKDNKDSRLFTLNFRMFYNQWMQTIDFYNQKGFYIKGNSNTFELPGVKTLKIGGSTSYIFNKNFSFRAIGFQNEWQLKSAGSFIPRLYYYYTKYKLEEDEISEKAYTYNIAIAPSYYYNLVVTKNLLFSLGGSAGIGVNHSNNLGSENITSALYEFTGRAVLSYNSDSFFGGINSNIIILKQNADKTTRLDDEITYLEFYIGYRFKAPKKWINFADKFNEKYGF</sequence>
<comment type="caution">
    <text evidence="1">The sequence shown here is derived from an EMBL/GenBank/DDBJ whole genome shotgun (WGS) entry which is preliminary data.</text>
</comment>
<dbReference type="Proteomes" id="UP000245430">
    <property type="component" value="Unassembled WGS sequence"/>
</dbReference>
<dbReference type="EMBL" id="QGGP01000001">
    <property type="protein sequence ID" value="PWK20650.1"/>
    <property type="molecule type" value="Genomic_DNA"/>
</dbReference>
<organism evidence="1 2">
    <name type="scientific">Xanthomarina spongicola</name>
    <dbReference type="NCBI Taxonomy" id="570520"/>
    <lineage>
        <taxon>Bacteria</taxon>
        <taxon>Pseudomonadati</taxon>
        <taxon>Bacteroidota</taxon>
        <taxon>Flavobacteriia</taxon>
        <taxon>Flavobacteriales</taxon>
        <taxon>Flavobacteriaceae</taxon>
        <taxon>Xanthomarina</taxon>
    </lineage>
</organism>
<dbReference type="InterPro" id="IPR025535">
    <property type="entry name" value="DUF4421"/>
</dbReference>
<dbReference type="AlphaFoldDB" id="A0A316ECM9"/>
<dbReference type="RefSeq" id="WP_109680914.1">
    <property type="nucleotide sequence ID" value="NZ_QGGP01000001.1"/>
</dbReference>
<name>A0A316ECM9_9FLAO</name>